<dbReference type="EMBL" id="CP001029">
    <property type="protein sequence ID" value="ACB78271.1"/>
    <property type="molecule type" value="Genomic_DNA"/>
</dbReference>
<organism evidence="1 2">
    <name type="scientific">Methylorubrum populi (strain ATCC BAA-705 / NCIMB 13946 / BJ001)</name>
    <name type="common">Methylobacterium populi</name>
    <dbReference type="NCBI Taxonomy" id="441620"/>
    <lineage>
        <taxon>Bacteria</taxon>
        <taxon>Pseudomonadati</taxon>
        <taxon>Pseudomonadota</taxon>
        <taxon>Alphaproteobacteria</taxon>
        <taxon>Hyphomicrobiales</taxon>
        <taxon>Methylobacteriaceae</taxon>
        <taxon>Methylorubrum</taxon>
    </lineage>
</organism>
<name>B1ZF24_METPB</name>
<dbReference type="Proteomes" id="UP000007136">
    <property type="component" value="Chromosome"/>
</dbReference>
<dbReference type="KEGG" id="mpo:Mpop_0076"/>
<protein>
    <submittedName>
        <fullName evidence="1">Uncharacterized protein</fullName>
    </submittedName>
</protein>
<accession>B1ZF24</accession>
<dbReference type="AlphaFoldDB" id="B1ZF24"/>
<proteinExistence type="predicted"/>
<dbReference type="RefSeq" id="WP_012452036.1">
    <property type="nucleotide sequence ID" value="NC_010725.1"/>
</dbReference>
<dbReference type="OrthoDB" id="8001497at2"/>
<reference evidence="1" key="1">
    <citation type="submission" date="2008-04" db="EMBL/GenBank/DDBJ databases">
        <title>Complete sequence of chromosome of Methylobacterium populi BJ001.</title>
        <authorList>
            <consortium name="US DOE Joint Genome Institute"/>
            <person name="Copeland A."/>
            <person name="Lucas S."/>
            <person name="Lapidus A."/>
            <person name="Glavina del Rio T."/>
            <person name="Dalin E."/>
            <person name="Tice H."/>
            <person name="Bruce D."/>
            <person name="Goodwin L."/>
            <person name="Pitluck S."/>
            <person name="Chertkov O."/>
            <person name="Brettin T."/>
            <person name="Detter J.C."/>
            <person name="Han C."/>
            <person name="Kuske C.R."/>
            <person name="Schmutz J."/>
            <person name="Larimer F."/>
            <person name="Land M."/>
            <person name="Hauser L."/>
            <person name="Kyrpides N."/>
            <person name="Mikhailova N."/>
            <person name="Marx C."/>
            <person name="Richardson P."/>
        </authorList>
    </citation>
    <scope>NUCLEOTIDE SEQUENCE [LARGE SCALE GENOMIC DNA]</scope>
    <source>
        <strain evidence="1">BJ001</strain>
    </source>
</reference>
<evidence type="ECO:0000313" key="1">
    <source>
        <dbReference type="EMBL" id="ACB78271.1"/>
    </source>
</evidence>
<dbReference type="HOGENOM" id="CLU_782588_0_0_5"/>
<gene>
    <name evidence="1" type="ordered locus">Mpop_0076</name>
</gene>
<dbReference type="STRING" id="441620.Mpop_0076"/>
<evidence type="ECO:0000313" key="2">
    <source>
        <dbReference type="Proteomes" id="UP000007136"/>
    </source>
</evidence>
<sequence>MTKAELLAAVSRIERAPNMSAVVRAYDAALGGSDVSVHRHQGAWQVWHGEASGLCGDFTEIRSHLARDAEETLERMVEEAVQAPAMIPQPAQLQQACAAPRVAMDLRRTVTTHGIVAVDMASAGPCPEFPDHGRDEYRVTAAGQVIRTRYVLASDHARWSSPGAKPFITPNRTTVTARRTIDAVAECLAAKPAAPAMVPQVAQQQQACAAPAAPPRLSRDELLVRIKTADRQYAEAVAEMQRKWTDAGRPSRLELWLADGPRAMGVELREQLAELDREAMKNPPAAGFSVVKAWVDDADVFQTRTFPLVFARAEDATGEIVSLLGGRDPTLFSAAEKQAGALLTMEEVGSAPTA</sequence>